<evidence type="ECO:0000313" key="3">
    <source>
        <dbReference type="EMBL" id="EKF29747.1"/>
    </source>
</evidence>
<name>K2NLH1_TRYCR</name>
<feature type="compositionally biased region" description="Polar residues" evidence="1">
    <location>
        <begin position="252"/>
        <end position="269"/>
    </location>
</feature>
<keyword evidence="4" id="KW-1185">Reference proteome</keyword>
<feature type="compositionally biased region" description="Polar residues" evidence="1">
    <location>
        <begin position="63"/>
        <end position="76"/>
    </location>
</feature>
<evidence type="ECO:0000256" key="2">
    <source>
        <dbReference type="SAM" id="SignalP"/>
    </source>
</evidence>
<feature type="chain" id="PRO_5003862242" evidence="2">
    <location>
        <begin position="18"/>
        <end position="328"/>
    </location>
</feature>
<proteinExistence type="predicted"/>
<dbReference type="Proteomes" id="UP000007350">
    <property type="component" value="Unassembled WGS sequence"/>
</dbReference>
<evidence type="ECO:0000313" key="4">
    <source>
        <dbReference type="Proteomes" id="UP000007350"/>
    </source>
</evidence>
<feature type="compositionally biased region" description="Acidic residues" evidence="1">
    <location>
        <begin position="105"/>
        <end position="126"/>
    </location>
</feature>
<feature type="signal peptide" evidence="2">
    <location>
        <begin position="1"/>
        <end position="17"/>
    </location>
</feature>
<organism evidence="3 4">
    <name type="scientific">Trypanosoma cruzi marinkellei</name>
    <dbReference type="NCBI Taxonomy" id="85056"/>
    <lineage>
        <taxon>Eukaryota</taxon>
        <taxon>Discoba</taxon>
        <taxon>Euglenozoa</taxon>
        <taxon>Kinetoplastea</taxon>
        <taxon>Metakinetoplastina</taxon>
        <taxon>Trypanosomatida</taxon>
        <taxon>Trypanosomatidae</taxon>
        <taxon>Trypanosoma</taxon>
        <taxon>Schizotrypanum</taxon>
    </lineage>
</organism>
<accession>K2NLH1</accession>
<keyword evidence="2" id="KW-0732">Signal</keyword>
<evidence type="ECO:0000256" key="1">
    <source>
        <dbReference type="SAM" id="MobiDB-lite"/>
    </source>
</evidence>
<protein>
    <submittedName>
        <fullName evidence="3">Mucin-associated surface protein (MASP), putative</fullName>
    </submittedName>
</protein>
<feature type="compositionally biased region" description="Low complexity" evidence="1">
    <location>
        <begin position="173"/>
        <end position="183"/>
    </location>
</feature>
<comment type="caution">
    <text evidence="3">The sequence shown here is derived from an EMBL/GenBank/DDBJ whole genome shotgun (WGS) entry which is preliminary data.</text>
</comment>
<feature type="compositionally biased region" description="Polar residues" evidence="1">
    <location>
        <begin position="213"/>
        <end position="224"/>
    </location>
</feature>
<sequence length="328" mass="34306">MSLFLPLLCVDGELVCAEGYTQVTGVMAMMMTGRVLLVCALCVLWCGTGGRCDGEDTAGPGNGNEQLPPESQQLETLPQGPPGLKGESPGDKEKVTPSSSTSVNEDSENDDDEDDKDDDDDDEDMDEVHSWTEDEEDAEKGKVGQSDQGEKVAIGSYSTEQNLNDVGQQTGQSILSSRDISLSDTHKSNDNLTQKEVEEKKKTEESTPAAENALTTANGGNTLSAGIAEGNPPPPSEDGVDSRKQEGEDTTSEGNKNVSSPETAATPQSHRPKGTEVTGKDAKAKTVTANITDTTNTQNSDSSTAVSHTTSPLLLLLVACAAAAVVAA</sequence>
<feature type="region of interest" description="Disordered" evidence="1">
    <location>
        <begin position="57"/>
        <end position="309"/>
    </location>
</feature>
<dbReference type="AlphaFoldDB" id="K2NLH1"/>
<dbReference type="EMBL" id="AHKC01012702">
    <property type="protein sequence ID" value="EKF29747.1"/>
    <property type="molecule type" value="Genomic_DNA"/>
</dbReference>
<feature type="compositionally biased region" description="Basic and acidic residues" evidence="1">
    <location>
        <begin position="184"/>
        <end position="205"/>
    </location>
</feature>
<feature type="compositionally biased region" description="Polar residues" evidence="1">
    <location>
        <begin position="156"/>
        <end position="172"/>
    </location>
</feature>
<gene>
    <name evidence="3" type="ORF">MOQ_006454</name>
</gene>
<feature type="compositionally biased region" description="Low complexity" evidence="1">
    <location>
        <begin position="286"/>
        <end position="304"/>
    </location>
</feature>
<reference evidence="3 4" key="1">
    <citation type="journal article" date="2012" name="BMC Genomics">
        <title>Comparative genomic analysis of human infective Trypanosoma cruzi lineages with the bat-restricted subspecies T. cruzi marinkellei.</title>
        <authorList>
            <person name="Franzen O."/>
            <person name="Talavera-Lopez C."/>
            <person name="Ochaya S."/>
            <person name="Butler C.E."/>
            <person name="Messenger L.A."/>
            <person name="Lewis M.D."/>
            <person name="Llewellyn M.S."/>
            <person name="Marinkelle C.J."/>
            <person name="Tyler K.M."/>
            <person name="Miles M.A."/>
            <person name="Andersson B."/>
        </authorList>
    </citation>
    <scope>NUCLEOTIDE SEQUENCE [LARGE SCALE GENOMIC DNA]</scope>
    <source>
        <strain evidence="3 4">B7</strain>
    </source>
</reference>